<protein>
    <recommendedName>
        <fullName evidence="4">WHIM1 domain-containing protein</fullName>
    </recommendedName>
</protein>
<evidence type="ECO:0000313" key="2">
    <source>
        <dbReference type="EMBL" id="THH04166.1"/>
    </source>
</evidence>
<proteinExistence type="predicted"/>
<reference evidence="2 3" key="1">
    <citation type="submission" date="2019-02" db="EMBL/GenBank/DDBJ databases">
        <title>Genome sequencing of the rare red list fungi Bondarzewia mesenterica.</title>
        <authorList>
            <person name="Buettner E."/>
            <person name="Kellner H."/>
        </authorList>
    </citation>
    <scope>NUCLEOTIDE SEQUENCE [LARGE SCALE GENOMIC DNA]</scope>
    <source>
        <strain evidence="2 3">DSM 108281</strain>
    </source>
</reference>
<feature type="compositionally biased region" description="Basic and acidic residues" evidence="1">
    <location>
        <begin position="182"/>
        <end position="194"/>
    </location>
</feature>
<accession>A0A4S4KZ06</accession>
<evidence type="ECO:0008006" key="4">
    <source>
        <dbReference type="Google" id="ProtNLM"/>
    </source>
</evidence>
<feature type="non-terminal residue" evidence="2">
    <location>
        <position position="334"/>
    </location>
</feature>
<keyword evidence="3" id="KW-1185">Reference proteome</keyword>
<dbReference type="EMBL" id="SGPL01001207">
    <property type="protein sequence ID" value="THH04166.1"/>
    <property type="molecule type" value="Genomic_DNA"/>
</dbReference>
<dbReference type="GO" id="GO:0031213">
    <property type="term" value="C:RSF complex"/>
    <property type="evidence" value="ECO:0007669"/>
    <property type="project" value="InterPro"/>
</dbReference>
<name>A0A4S4KZ06_9AGAM</name>
<comment type="caution">
    <text evidence="2">The sequence shown here is derived from an EMBL/GenBank/DDBJ whole genome shotgun (WGS) entry which is preliminary data.</text>
</comment>
<dbReference type="PANTHER" id="PTHR14296:SF3">
    <property type="entry name" value="DIKAR, ISOFORM F"/>
    <property type="match status" value="1"/>
</dbReference>
<feature type="compositionally biased region" description="Basic residues" evidence="1">
    <location>
        <begin position="314"/>
        <end position="334"/>
    </location>
</feature>
<dbReference type="OrthoDB" id="303107at2759"/>
<dbReference type="GO" id="GO:0006355">
    <property type="term" value="P:regulation of DNA-templated transcription"/>
    <property type="evidence" value="ECO:0007669"/>
    <property type="project" value="InterPro"/>
</dbReference>
<feature type="region of interest" description="Disordered" evidence="1">
    <location>
        <begin position="313"/>
        <end position="334"/>
    </location>
</feature>
<organism evidence="2 3">
    <name type="scientific">Bondarzewia mesenterica</name>
    <dbReference type="NCBI Taxonomy" id="1095465"/>
    <lineage>
        <taxon>Eukaryota</taxon>
        <taxon>Fungi</taxon>
        <taxon>Dikarya</taxon>
        <taxon>Basidiomycota</taxon>
        <taxon>Agaricomycotina</taxon>
        <taxon>Agaricomycetes</taxon>
        <taxon>Russulales</taxon>
        <taxon>Bondarzewiaceae</taxon>
        <taxon>Bondarzewia</taxon>
    </lineage>
</organism>
<dbReference type="PANTHER" id="PTHR14296">
    <property type="entry name" value="REMODELING AND SPACING FACTOR 1"/>
    <property type="match status" value="1"/>
</dbReference>
<feature type="compositionally biased region" description="Basic and acidic residues" evidence="1">
    <location>
        <begin position="221"/>
        <end position="239"/>
    </location>
</feature>
<evidence type="ECO:0000256" key="1">
    <source>
        <dbReference type="SAM" id="MobiDB-lite"/>
    </source>
</evidence>
<feature type="region of interest" description="Disordered" evidence="1">
    <location>
        <begin position="147"/>
        <end position="239"/>
    </location>
</feature>
<gene>
    <name evidence="2" type="ORF">EW146_g10245</name>
</gene>
<sequence length="334" mass="38011">MPRRSAALVTPASSTSRKVSPALPPPLDPFHDQLSLLRRQWKWAAFSQFFYTFANLFAMSDVKLTIPSCRVCHVRMNMLMFLSIFQDIEDDLTRSTSLVLPRVMHRLLVTLSGDRKLSLENWQTALRKQYFKRDPYANPIGPEPIIFAPTPSPEPQSPPAIGMSDGLMSDAEFSVEPPSETADVKVKENRRDNTQDAEAGPSNDLSATEGGVSRSGTEPQSIKEEHVASPKPEEEVEESKNWLELPMLTKLDSLYLLTEWQFQNPHRLRQIMKDDDETAQWRIEPVGYDAKTNAYWLIGHDRLWIQRVLPKPPRSLKRKRPAAKSNKKAKLAAH</sequence>
<dbReference type="InterPro" id="IPR028938">
    <property type="entry name" value="Rsf1-like"/>
</dbReference>
<dbReference type="AlphaFoldDB" id="A0A4S4KZ06"/>
<feature type="region of interest" description="Disordered" evidence="1">
    <location>
        <begin position="1"/>
        <end position="24"/>
    </location>
</feature>
<dbReference type="Proteomes" id="UP000310158">
    <property type="component" value="Unassembled WGS sequence"/>
</dbReference>
<evidence type="ECO:0000313" key="3">
    <source>
        <dbReference type="Proteomes" id="UP000310158"/>
    </source>
</evidence>